<feature type="chain" id="PRO_5003862687" description="Rhs family protein" evidence="2">
    <location>
        <begin position="25"/>
        <end position="1110"/>
    </location>
</feature>
<evidence type="ECO:0000259" key="4">
    <source>
        <dbReference type="Pfam" id="PF25023"/>
    </source>
</evidence>
<dbReference type="STRING" id="740709.A10D4_12949"/>
<feature type="domain" description="Teneurin-like YD-shell" evidence="4">
    <location>
        <begin position="979"/>
        <end position="1083"/>
    </location>
</feature>
<dbReference type="eggNOG" id="COG3209">
    <property type="taxonomic scope" value="Bacteria"/>
</dbReference>
<feature type="signal peptide" evidence="2">
    <location>
        <begin position="1"/>
        <end position="24"/>
    </location>
</feature>
<gene>
    <name evidence="5" type="ORF">A10D4_12949</name>
</gene>
<evidence type="ECO:0000256" key="2">
    <source>
        <dbReference type="SAM" id="SignalP"/>
    </source>
</evidence>
<dbReference type="InterPro" id="IPR056823">
    <property type="entry name" value="TEN-like_YD-shell"/>
</dbReference>
<dbReference type="Pfam" id="PF05593">
    <property type="entry name" value="RHS_repeat"/>
    <property type="match status" value="3"/>
</dbReference>
<dbReference type="Pfam" id="PF25023">
    <property type="entry name" value="TEN_YD-shell"/>
    <property type="match status" value="2"/>
</dbReference>
<dbReference type="NCBIfam" id="TIGR01643">
    <property type="entry name" value="YD_repeat_2x"/>
    <property type="match status" value="8"/>
</dbReference>
<keyword evidence="2" id="KW-0732">Signal</keyword>
<dbReference type="PANTHER" id="PTHR32305">
    <property type="match status" value="1"/>
</dbReference>
<evidence type="ECO:0008006" key="7">
    <source>
        <dbReference type="Google" id="ProtNLM"/>
    </source>
</evidence>
<accession>K2K8T4</accession>
<dbReference type="AlphaFoldDB" id="K2K8T4"/>
<proteinExistence type="predicted"/>
<dbReference type="Proteomes" id="UP000014115">
    <property type="component" value="Unassembled WGS sequence"/>
</dbReference>
<protein>
    <recommendedName>
        <fullName evidence="7">Rhs family protein</fullName>
    </recommendedName>
</protein>
<dbReference type="EMBL" id="AMRG01000024">
    <property type="protein sequence ID" value="EKE79409.1"/>
    <property type="molecule type" value="Genomic_DNA"/>
</dbReference>
<dbReference type="Gene3D" id="2.180.10.10">
    <property type="entry name" value="RHS repeat-associated core"/>
    <property type="match status" value="2"/>
</dbReference>
<keyword evidence="6" id="KW-1185">Reference proteome</keyword>
<dbReference type="Pfam" id="PF20148">
    <property type="entry name" value="DUF6531"/>
    <property type="match status" value="1"/>
</dbReference>
<keyword evidence="1" id="KW-0677">Repeat</keyword>
<dbReference type="InterPro" id="IPR006530">
    <property type="entry name" value="YD"/>
</dbReference>
<name>K2K8T4_9GAMM</name>
<reference evidence="5 6" key="1">
    <citation type="journal article" date="2012" name="J. Bacteriol.">
        <title>Genome Sequence of Idiomarina xiamenensis Type Strain 10-D-4.</title>
        <authorList>
            <person name="Lai Q."/>
            <person name="Wang L."/>
            <person name="Wang W."/>
            <person name="Shao Z."/>
        </authorList>
    </citation>
    <scope>NUCLEOTIDE SEQUENCE [LARGE SCALE GENOMIC DNA]</scope>
    <source>
        <strain evidence="5 6">10-D-4</strain>
    </source>
</reference>
<evidence type="ECO:0000313" key="6">
    <source>
        <dbReference type="Proteomes" id="UP000014115"/>
    </source>
</evidence>
<dbReference type="PANTHER" id="PTHR32305:SF15">
    <property type="entry name" value="PROTEIN RHSA-RELATED"/>
    <property type="match status" value="1"/>
</dbReference>
<comment type="caution">
    <text evidence="5">The sequence shown here is derived from an EMBL/GenBank/DDBJ whole genome shotgun (WGS) entry which is preliminary data.</text>
</comment>
<evidence type="ECO:0000259" key="3">
    <source>
        <dbReference type="Pfam" id="PF20148"/>
    </source>
</evidence>
<organism evidence="5 6">
    <name type="scientific">Idiomarina xiamenensis 10-D-4</name>
    <dbReference type="NCBI Taxonomy" id="740709"/>
    <lineage>
        <taxon>Bacteria</taxon>
        <taxon>Pseudomonadati</taxon>
        <taxon>Pseudomonadota</taxon>
        <taxon>Gammaproteobacteria</taxon>
        <taxon>Alteromonadales</taxon>
        <taxon>Idiomarinaceae</taxon>
        <taxon>Idiomarina</taxon>
    </lineage>
</organism>
<sequence length="1110" mass="123163">MVNRALAILLGSALATALPAPALASKVKSEDKVDEYMQVTGQRIRVASTDWRFLLSNWLLAPSSQGVNTEQSVREALDAMRESLKDHFDPDNADEACAGNPILMASGVKVESYTDFAGHGELPIIFRRHYRSGIDINSAFGAGWHSLLDQRLTIANGKPTQLFHRSGKTIDFIANQDGAYYNEKRTLKVFSTTTSGVQRWHVLAQDGTEDVYDRVGKLTQTRQRGLALSYSYQGNLLTRISDNAGRQLNITWSGGKVTRLTDNANQQYQYQYNSQGQLSQVSYPNGDRHQYHYEKSGKPSLLTGVSYNGVRYSWFSYDAQDRGIVSQHTDGIDKTTFNYGRLLTVVSNALGHTTTYRYADAAHQKLVAVEAEGSPYCQAGAKHKVYNGNLQVVEETDYRGNLTKRTFTQGFVTQETVAAGTADAVTTTYTWDYANQRLTRIARSGAATASMLYNSQGDLTRYTLRDGTQSRVTSYAYSYHSNGFKKQVTTTDANGGVSQQLYDNKGQLTQQTSPTGQVTRYSNYDALGRVGKITSPSGLVSSYTYDARGRITRLQESSSAGLNRSVSYQYDRFGNVLSETHSNGRQISYRYDAVGRLIQQNYQAGGNHYQQQFDRNKLGKVIKTAIAQGSGYALYRSFDYAPSGELIAERDASGNIVMRYSYDAQGNRLTTRNAAGDTLSYAYDGQNRLREENAPDGGRIDYTHGIHGVTEVSDGRQNQTFYTYNGFADITRVSSPDTDVTDSRYANSGYISERTDARGILSRYVHDKSGRLSAINNAHSSSFSYDSGSTGQGRLTGVSNAATNLNLQYDAQGNVTQLQQTVAGRSYTIKRHYDSQGRLSTQTYQGGNQIQFHYTSSGDLSKLTATVNGTQKTVLDTVSYSAYGTLSGWRYGNGITHKKSYNANQQLTRIESSGVQDLRYSYDLRGNITAMTNARRTADSATYQYDRMNRLTSVKQGGATQTYSYDKVGNRISAAGAVSESYRYSGISNRLVDITRGSKKRAFNYDMAGNITRDTDFTGSSKSYSYDDNNRLVKAQQTQYQYNGLGHRARKASSSGSSNFIYDLNGQLLQESRSDGSELQYIYLAGQLVGYIRNQVLYYVHNDHLGRPEL</sequence>
<dbReference type="InterPro" id="IPR045351">
    <property type="entry name" value="DUF6531"/>
</dbReference>
<dbReference type="InterPro" id="IPR050708">
    <property type="entry name" value="T6SS_VgrG/RHS"/>
</dbReference>
<dbReference type="InterPro" id="IPR031325">
    <property type="entry name" value="RHS_repeat"/>
</dbReference>
<evidence type="ECO:0000256" key="1">
    <source>
        <dbReference type="ARBA" id="ARBA00022737"/>
    </source>
</evidence>
<evidence type="ECO:0000313" key="5">
    <source>
        <dbReference type="EMBL" id="EKE79409.1"/>
    </source>
</evidence>
<feature type="domain" description="DUF6531" evidence="3">
    <location>
        <begin position="99"/>
        <end position="172"/>
    </location>
</feature>
<feature type="non-terminal residue" evidence="5">
    <location>
        <position position="1110"/>
    </location>
</feature>
<feature type="domain" description="Teneurin-like YD-shell" evidence="4">
    <location>
        <begin position="540"/>
        <end position="688"/>
    </location>
</feature>